<evidence type="ECO:0000313" key="9">
    <source>
        <dbReference type="Proteomes" id="UP000000442"/>
    </source>
</evidence>
<evidence type="ECO:0000313" key="8">
    <source>
        <dbReference type="EMBL" id="ACN17069.1"/>
    </source>
</evidence>
<evidence type="ECO:0000256" key="2">
    <source>
        <dbReference type="ARBA" id="ARBA00007613"/>
    </source>
</evidence>
<dbReference type="STRING" id="177437.HRM2_40110"/>
<dbReference type="Proteomes" id="UP000000442">
    <property type="component" value="Chromosome"/>
</dbReference>
<dbReference type="KEGG" id="dat:HRM2_40110"/>
<dbReference type="OrthoDB" id="9814032at2"/>
<dbReference type="PANTHER" id="PTHR30026">
    <property type="entry name" value="OUTER MEMBRANE PROTEIN TOLC"/>
    <property type="match status" value="1"/>
</dbReference>
<name>C0QC52_DESAH</name>
<dbReference type="EMBL" id="CP001087">
    <property type="protein sequence ID" value="ACN17069.1"/>
    <property type="molecule type" value="Genomic_DNA"/>
</dbReference>
<dbReference type="PANTHER" id="PTHR30026:SF20">
    <property type="entry name" value="OUTER MEMBRANE PROTEIN TOLC"/>
    <property type="match status" value="1"/>
</dbReference>
<keyword evidence="3" id="KW-0813">Transport</keyword>
<keyword evidence="5" id="KW-0812">Transmembrane</keyword>
<dbReference type="eggNOG" id="COG1538">
    <property type="taxonomic scope" value="Bacteria"/>
</dbReference>
<evidence type="ECO:0000256" key="5">
    <source>
        <dbReference type="ARBA" id="ARBA00022692"/>
    </source>
</evidence>
<reference evidence="8 9" key="1">
    <citation type="journal article" date="2009" name="Environ. Microbiol.">
        <title>Genome sequence of Desulfobacterium autotrophicum HRM2, a marine sulfate reducer oxidizing organic carbon completely to carbon dioxide.</title>
        <authorList>
            <person name="Strittmatter A.W."/>
            <person name="Liesegang H."/>
            <person name="Rabus R."/>
            <person name="Decker I."/>
            <person name="Amann J."/>
            <person name="Andres S."/>
            <person name="Henne A."/>
            <person name="Fricke W.F."/>
            <person name="Martinez-Arias R."/>
            <person name="Bartels D."/>
            <person name="Goesmann A."/>
            <person name="Krause L."/>
            <person name="Puehler A."/>
            <person name="Klenk H.P."/>
            <person name="Richter M."/>
            <person name="Schuler M."/>
            <person name="Gloeckner F.O."/>
            <person name="Meyerdierks A."/>
            <person name="Gottschalk G."/>
            <person name="Amann R."/>
        </authorList>
    </citation>
    <scope>NUCLEOTIDE SEQUENCE [LARGE SCALE GENOMIC DNA]</scope>
    <source>
        <strain evidence="9">ATCC 43914 / DSM 3382 / HRM2</strain>
    </source>
</reference>
<accession>C0QC52</accession>
<evidence type="ECO:0000256" key="1">
    <source>
        <dbReference type="ARBA" id="ARBA00004442"/>
    </source>
</evidence>
<keyword evidence="9" id="KW-1185">Reference proteome</keyword>
<dbReference type="AlphaFoldDB" id="C0QC52"/>
<evidence type="ECO:0000256" key="4">
    <source>
        <dbReference type="ARBA" id="ARBA00022452"/>
    </source>
</evidence>
<evidence type="ECO:0000256" key="7">
    <source>
        <dbReference type="ARBA" id="ARBA00023237"/>
    </source>
</evidence>
<dbReference type="GO" id="GO:1990281">
    <property type="term" value="C:efflux pump complex"/>
    <property type="evidence" value="ECO:0007669"/>
    <property type="project" value="TreeGrafter"/>
</dbReference>
<proteinExistence type="inferred from homology"/>
<organism evidence="8 9">
    <name type="scientific">Desulforapulum autotrophicum (strain ATCC 43914 / DSM 3382 / VKM B-1955 / HRM2)</name>
    <name type="common">Desulfobacterium autotrophicum</name>
    <dbReference type="NCBI Taxonomy" id="177437"/>
    <lineage>
        <taxon>Bacteria</taxon>
        <taxon>Pseudomonadati</taxon>
        <taxon>Thermodesulfobacteriota</taxon>
        <taxon>Desulfobacteria</taxon>
        <taxon>Desulfobacterales</taxon>
        <taxon>Desulfobacteraceae</taxon>
        <taxon>Desulforapulum</taxon>
    </lineage>
</organism>
<keyword evidence="7" id="KW-0998">Cell outer membrane</keyword>
<sequence length="473" mass="51700">MTGTALRQNPWKRRQLPVKNEMKYPMKHICTIVLAVLVFALGTTCPAVADSPPELTADRAVEIAMENSLSRKLATADVDMAQDRVGQALSAFGPVVTLDGGIYRYDDQPSLVQLEEGLVQLNNALSALTSGQISTLDMPDDSRTYYGMAVELTQPVYTGGRLTAVKKMAEAGRDSARHDLKTADQDLALAVKKAYFTVLLTRQMTRALDDAVASMVIHVNEAEAYHLMETVPRLDVLRAREKLADLKQQQLLATNNFALARTALNFTMGVDLSTRYTFGGQPPLGSLPGSLDALVQEALARRPELAAMDAKIRMAEDQVALARSGHLPTVALVGSAHKFEPENQDPSAEIGLVASLKLYDHGMVSHSVALARHELQKAKTARTQIERGIRLKVEQAFRNAQAARESVQVAQSSLVTAKETLEAARTRYQVGLSTSLERLDAEVSLTRARTNHIRALSMYNISVSELERALGKE</sequence>
<keyword evidence="6" id="KW-0472">Membrane</keyword>
<protein>
    <submittedName>
        <fullName evidence="8">MdtP1</fullName>
    </submittedName>
</protein>
<comment type="similarity">
    <text evidence="2">Belongs to the outer membrane factor (OMF) (TC 1.B.17) family.</text>
</comment>
<comment type="subcellular location">
    <subcellularLocation>
        <location evidence="1">Cell outer membrane</location>
    </subcellularLocation>
</comment>
<dbReference type="GO" id="GO:0015562">
    <property type="term" value="F:efflux transmembrane transporter activity"/>
    <property type="evidence" value="ECO:0007669"/>
    <property type="project" value="InterPro"/>
</dbReference>
<dbReference type="GO" id="GO:0015288">
    <property type="term" value="F:porin activity"/>
    <property type="evidence" value="ECO:0007669"/>
    <property type="project" value="TreeGrafter"/>
</dbReference>
<evidence type="ECO:0000256" key="3">
    <source>
        <dbReference type="ARBA" id="ARBA00022448"/>
    </source>
</evidence>
<dbReference type="InterPro" id="IPR003423">
    <property type="entry name" value="OMP_efflux"/>
</dbReference>
<dbReference type="Gene3D" id="1.20.1600.10">
    <property type="entry name" value="Outer membrane efflux proteins (OEP)"/>
    <property type="match status" value="1"/>
</dbReference>
<dbReference type="GO" id="GO:0009279">
    <property type="term" value="C:cell outer membrane"/>
    <property type="evidence" value="ECO:0007669"/>
    <property type="project" value="UniProtKB-SubCell"/>
</dbReference>
<keyword evidence="4" id="KW-1134">Transmembrane beta strand</keyword>
<dbReference type="HOGENOM" id="CLU_568233_0_0_7"/>
<dbReference type="InterPro" id="IPR051906">
    <property type="entry name" value="TolC-like"/>
</dbReference>
<evidence type="ECO:0000256" key="6">
    <source>
        <dbReference type="ARBA" id="ARBA00023136"/>
    </source>
</evidence>
<dbReference type="SUPFAM" id="SSF56954">
    <property type="entry name" value="Outer membrane efflux proteins (OEP)"/>
    <property type="match status" value="1"/>
</dbReference>
<gene>
    <name evidence="8" type="primary">mdtP1</name>
    <name evidence="8" type="ordered locus">HRM2_40110</name>
</gene>
<dbReference type="Pfam" id="PF02321">
    <property type="entry name" value="OEP"/>
    <property type="match status" value="2"/>
</dbReference>